<protein>
    <recommendedName>
        <fullName evidence="8">Cystathionine gamma-synthase</fullName>
    </recommendedName>
</protein>
<evidence type="ECO:0000256" key="1">
    <source>
        <dbReference type="ARBA" id="ARBA00001933"/>
    </source>
</evidence>
<comment type="similarity">
    <text evidence="4">Belongs to the trans-sulfuration enzymes family.</text>
</comment>
<comment type="caution">
    <text evidence="6">The sequence shown here is derived from an EMBL/GenBank/DDBJ whole genome shotgun (WGS) entry which is preliminary data.</text>
</comment>
<sequence>MTRDTIETLESSFSTLALHADDEFAFASDVAPGIGVSTTFRMGYVGAVSERVGPNGRPNYIYSRDTTNNRDRLEIVLGKLTEGHAVTYASGQAAGFAALVHYKPRRVAIRGGYHGTHGSLKVYNRHHAIDVIDIDDPYEEGDLVWIESPHNPEGEIFGNANAKIIVDATFAPPPLSYPFRLGVDLVMHSTSKYFSGHSDGLGGLLVAPSAEQATELREDRVYLGSVLGSLETWLLLRSVRTLKVRVVQQSITAEALARWLNGASGGKAYDGIPAKTIHSVRHASLQDFTASPSPTAPGQEPKPSGCHQGWDVAKQNPGGFGACFSVLLYTSAQARKIPFTLTLHQPATSLGGVESLIEWRYGVDPSQDERLVRVSIGLEELDDLKEDWRRGLKRLVYEE</sequence>
<comment type="cofactor">
    <cofactor evidence="1 4">
        <name>pyridoxal 5'-phosphate</name>
        <dbReference type="ChEBI" id="CHEBI:597326"/>
    </cofactor>
</comment>
<dbReference type="Gene3D" id="3.90.1150.10">
    <property type="entry name" value="Aspartate Aminotransferase, domain 1"/>
    <property type="match status" value="1"/>
</dbReference>
<dbReference type="PANTHER" id="PTHR11808">
    <property type="entry name" value="TRANS-SULFURATION ENZYME FAMILY MEMBER"/>
    <property type="match status" value="1"/>
</dbReference>
<evidence type="ECO:0000313" key="7">
    <source>
        <dbReference type="Proteomes" id="UP000242875"/>
    </source>
</evidence>
<dbReference type="OrthoDB" id="3512640at2759"/>
<dbReference type="InterPro" id="IPR015422">
    <property type="entry name" value="PyrdxlP-dep_Trfase_small"/>
</dbReference>
<evidence type="ECO:0000313" key="6">
    <source>
        <dbReference type="EMBL" id="OZJ04109.1"/>
    </source>
</evidence>
<dbReference type="GO" id="GO:0030170">
    <property type="term" value="F:pyridoxal phosphate binding"/>
    <property type="evidence" value="ECO:0007669"/>
    <property type="project" value="InterPro"/>
</dbReference>
<proteinExistence type="inferred from homology"/>
<reference evidence="6 7" key="1">
    <citation type="journal article" date="2017" name="Mycologia">
        <title>Bifiguratus adelaidae, gen. et sp. nov., a new member of Mucoromycotina in endophytic and soil-dwelling habitats.</title>
        <authorList>
            <person name="Torres-Cruz T.J."/>
            <person name="Billingsley Tobias T.L."/>
            <person name="Almatruk M."/>
            <person name="Hesse C."/>
            <person name="Kuske C.R."/>
            <person name="Desiro A."/>
            <person name="Benucci G.M."/>
            <person name="Bonito G."/>
            <person name="Stajich J.E."/>
            <person name="Dunlap C."/>
            <person name="Arnold A.E."/>
            <person name="Porras-Alfaro A."/>
        </authorList>
    </citation>
    <scope>NUCLEOTIDE SEQUENCE [LARGE SCALE GENOMIC DNA]</scope>
    <source>
        <strain evidence="6 7">AZ0501</strain>
    </source>
</reference>
<dbReference type="GO" id="GO:0005737">
    <property type="term" value="C:cytoplasm"/>
    <property type="evidence" value="ECO:0007669"/>
    <property type="project" value="EnsemblFungi"/>
</dbReference>
<feature type="region of interest" description="Disordered" evidence="5">
    <location>
        <begin position="288"/>
        <end position="309"/>
    </location>
</feature>
<evidence type="ECO:0000256" key="3">
    <source>
        <dbReference type="PIRSR" id="PIRSR001434-2"/>
    </source>
</evidence>
<dbReference type="PIRSF" id="PIRSF001434">
    <property type="entry name" value="CGS"/>
    <property type="match status" value="1"/>
</dbReference>
<feature type="modified residue" description="N6-(pyridoxal phosphate)lysine" evidence="3">
    <location>
        <position position="192"/>
    </location>
</feature>
<dbReference type="GO" id="GO:0016846">
    <property type="term" value="F:carbon-sulfur lyase activity"/>
    <property type="evidence" value="ECO:0007669"/>
    <property type="project" value="TreeGrafter"/>
</dbReference>
<accession>A0A261Y0F8</accession>
<keyword evidence="7" id="KW-1185">Reference proteome</keyword>
<dbReference type="PANTHER" id="PTHR11808:SF35">
    <property type="entry name" value="CYSTATHIONINE GAMMA-SYNTHASE (AFU_ORTHOLOGUE AFUA_7G01590)"/>
    <property type="match status" value="1"/>
</dbReference>
<organism evidence="6 7">
    <name type="scientific">Bifiguratus adelaidae</name>
    <dbReference type="NCBI Taxonomy" id="1938954"/>
    <lineage>
        <taxon>Eukaryota</taxon>
        <taxon>Fungi</taxon>
        <taxon>Fungi incertae sedis</taxon>
        <taxon>Mucoromycota</taxon>
        <taxon>Mucoromycotina</taxon>
        <taxon>Endogonomycetes</taxon>
        <taxon>Endogonales</taxon>
        <taxon>Endogonales incertae sedis</taxon>
        <taxon>Bifiguratus</taxon>
    </lineage>
</organism>
<dbReference type="EMBL" id="MVBO01000053">
    <property type="protein sequence ID" value="OZJ04109.1"/>
    <property type="molecule type" value="Genomic_DNA"/>
</dbReference>
<evidence type="ECO:0000256" key="2">
    <source>
        <dbReference type="ARBA" id="ARBA00022898"/>
    </source>
</evidence>
<evidence type="ECO:0008006" key="8">
    <source>
        <dbReference type="Google" id="ProtNLM"/>
    </source>
</evidence>
<evidence type="ECO:0000256" key="5">
    <source>
        <dbReference type="SAM" id="MobiDB-lite"/>
    </source>
</evidence>
<dbReference type="GO" id="GO:0005634">
    <property type="term" value="C:nucleus"/>
    <property type="evidence" value="ECO:0007669"/>
    <property type="project" value="EnsemblFungi"/>
</dbReference>
<dbReference type="AlphaFoldDB" id="A0A261Y0F8"/>
<dbReference type="Proteomes" id="UP000242875">
    <property type="component" value="Unassembled WGS sequence"/>
</dbReference>
<dbReference type="InterPro" id="IPR000277">
    <property type="entry name" value="Cys/Met-Metab_PyrdxlP-dep_enz"/>
</dbReference>
<gene>
    <name evidence="6" type="ORF">BZG36_02868</name>
</gene>
<evidence type="ECO:0000256" key="4">
    <source>
        <dbReference type="RuleBase" id="RU362118"/>
    </source>
</evidence>
<keyword evidence="2 3" id="KW-0663">Pyridoxal phosphate</keyword>
<dbReference type="GO" id="GO:0019346">
    <property type="term" value="P:transsulfuration"/>
    <property type="evidence" value="ECO:0007669"/>
    <property type="project" value="InterPro"/>
</dbReference>
<dbReference type="InterPro" id="IPR015421">
    <property type="entry name" value="PyrdxlP-dep_Trfase_major"/>
</dbReference>
<dbReference type="SUPFAM" id="SSF53383">
    <property type="entry name" value="PLP-dependent transferases"/>
    <property type="match status" value="1"/>
</dbReference>
<dbReference type="InterPro" id="IPR015424">
    <property type="entry name" value="PyrdxlP-dep_Trfase"/>
</dbReference>
<dbReference type="Pfam" id="PF01053">
    <property type="entry name" value="Cys_Met_Meta_PP"/>
    <property type="match status" value="2"/>
</dbReference>
<dbReference type="Gene3D" id="3.40.640.10">
    <property type="entry name" value="Type I PLP-dependent aspartate aminotransferase-like (Major domain)"/>
    <property type="match status" value="1"/>
</dbReference>
<name>A0A261Y0F8_9FUNG</name>